<gene>
    <name evidence="5" type="primary">ispH</name>
    <name evidence="6" type="ORF">C8N47_107171</name>
</gene>
<dbReference type="NCBIfam" id="NF002187">
    <property type="entry name" value="PRK01045.1-1"/>
    <property type="match status" value="1"/>
</dbReference>
<evidence type="ECO:0000313" key="7">
    <source>
        <dbReference type="Proteomes" id="UP000243525"/>
    </source>
</evidence>
<dbReference type="Gene3D" id="3.40.1010.20">
    <property type="entry name" value="4-hydroxy-3-methylbut-2-enyl diphosphate reductase, catalytic domain"/>
    <property type="match status" value="2"/>
</dbReference>
<dbReference type="Gene3D" id="3.40.50.11270">
    <property type="match status" value="1"/>
</dbReference>
<feature type="binding site" evidence="5">
    <location>
        <position position="195"/>
    </location>
    <ligand>
        <name>[4Fe-4S] cluster</name>
        <dbReference type="ChEBI" id="CHEBI:49883"/>
    </ligand>
</feature>
<feature type="binding site" evidence="5">
    <location>
        <position position="128"/>
    </location>
    <ligand>
        <name>(2E)-4-hydroxy-3-methylbut-2-enyl diphosphate</name>
        <dbReference type="ChEBI" id="CHEBI:128753"/>
    </ligand>
</feature>
<dbReference type="PANTHER" id="PTHR30426">
    <property type="entry name" value="4-HYDROXY-3-METHYLBUT-2-ENYL DIPHOSPHATE REDUCTASE"/>
    <property type="match status" value="1"/>
</dbReference>
<comment type="catalytic activity">
    <reaction evidence="5">
        <text>dimethylallyl diphosphate + 2 oxidized [2Fe-2S]-[ferredoxin] + H2O = (2E)-4-hydroxy-3-methylbut-2-enyl diphosphate + 2 reduced [2Fe-2S]-[ferredoxin] + 2 H(+)</text>
        <dbReference type="Rhea" id="RHEA:24825"/>
        <dbReference type="Rhea" id="RHEA-COMP:10000"/>
        <dbReference type="Rhea" id="RHEA-COMP:10001"/>
        <dbReference type="ChEBI" id="CHEBI:15377"/>
        <dbReference type="ChEBI" id="CHEBI:15378"/>
        <dbReference type="ChEBI" id="CHEBI:33737"/>
        <dbReference type="ChEBI" id="CHEBI:33738"/>
        <dbReference type="ChEBI" id="CHEBI:57623"/>
        <dbReference type="ChEBI" id="CHEBI:128753"/>
        <dbReference type="EC" id="1.17.7.4"/>
    </reaction>
</comment>
<dbReference type="InterPro" id="IPR003451">
    <property type="entry name" value="LytB/IspH"/>
</dbReference>
<feature type="binding site" evidence="5">
    <location>
        <position position="128"/>
    </location>
    <ligand>
        <name>dimethylallyl diphosphate</name>
        <dbReference type="ChEBI" id="CHEBI:57623"/>
    </ligand>
</feature>
<comment type="function">
    <text evidence="5">Catalyzes the conversion of 1-hydroxy-2-methyl-2-(E)-butenyl 4-diphosphate (HMBPP) into a mixture of isopentenyl diphosphate (IPP) and dimethylallyl diphosphate (DMAPP). Acts in the terminal step of the DOXP/MEP pathway for isoprenoid precursor biosynthesis.</text>
</comment>
<feature type="binding site" evidence="5">
    <location>
        <position position="225"/>
    </location>
    <ligand>
        <name>dimethylallyl diphosphate</name>
        <dbReference type="ChEBI" id="CHEBI:57623"/>
    </ligand>
</feature>
<feature type="binding site" evidence="5">
    <location>
        <position position="74"/>
    </location>
    <ligand>
        <name>isopentenyl diphosphate</name>
        <dbReference type="ChEBI" id="CHEBI:128769"/>
    </ligand>
</feature>
<protein>
    <recommendedName>
        <fullName evidence="5">4-hydroxy-3-methylbut-2-enyl diphosphate reductase</fullName>
        <shortName evidence="5">HMBPP reductase</shortName>
        <ecNumber evidence="5">1.17.7.4</ecNumber>
    </recommendedName>
</protein>
<feature type="binding site" evidence="5">
    <location>
        <position position="224"/>
    </location>
    <ligand>
        <name>isopentenyl diphosphate</name>
        <dbReference type="ChEBI" id="CHEBI:128769"/>
    </ligand>
</feature>
<dbReference type="UniPathway" id="UPA00056">
    <property type="reaction ID" value="UER00097"/>
</dbReference>
<comment type="catalytic activity">
    <reaction evidence="5">
        <text>isopentenyl diphosphate + 2 oxidized [2Fe-2S]-[ferredoxin] + H2O = (2E)-4-hydroxy-3-methylbut-2-enyl diphosphate + 2 reduced [2Fe-2S]-[ferredoxin] + 2 H(+)</text>
        <dbReference type="Rhea" id="RHEA:24488"/>
        <dbReference type="Rhea" id="RHEA-COMP:10000"/>
        <dbReference type="Rhea" id="RHEA-COMP:10001"/>
        <dbReference type="ChEBI" id="CHEBI:15377"/>
        <dbReference type="ChEBI" id="CHEBI:15378"/>
        <dbReference type="ChEBI" id="CHEBI:33737"/>
        <dbReference type="ChEBI" id="CHEBI:33738"/>
        <dbReference type="ChEBI" id="CHEBI:128753"/>
        <dbReference type="ChEBI" id="CHEBI:128769"/>
        <dbReference type="EC" id="1.17.7.4"/>
    </reaction>
</comment>
<feature type="binding site" evidence="5">
    <location>
        <position position="267"/>
    </location>
    <ligand>
        <name>isopentenyl diphosphate</name>
        <dbReference type="ChEBI" id="CHEBI:128769"/>
    </ligand>
</feature>
<feature type="binding site" evidence="5">
    <location>
        <position position="40"/>
    </location>
    <ligand>
        <name>isopentenyl diphosphate</name>
        <dbReference type="ChEBI" id="CHEBI:128769"/>
    </ligand>
</feature>
<comment type="cofactor">
    <cofactor evidence="5">
        <name>[4Fe-4S] cluster</name>
        <dbReference type="ChEBI" id="CHEBI:49883"/>
    </cofactor>
    <text evidence="5">Binds 1 [4Fe-4S] cluster per subunit.</text>
</comment>
<keyword evidence="4 5" id="KW-0411">Iron-sulfur</keyword>
<dbReference type="GO" id="GO:0046872">
    <property type="term" value="F:metal ion binding"/>
    <property type="evidence" value="ECO:0007669"/>
    <property type="project" value="UniProtKB-KW"/>
</dbReference>
<keyword evidence="7" id="KW-1185">Reference proteome</keyword>
<name>A0A2T5C2D1_9BACT</name>
<comment type="pathway">
    <text evidence="5">Isoprenoid biosynthesis; dimethylallyl diphosphate biosynthesis; dimethylallyl diphosphate from (2E)-4-hydroxy-3-methylbutenyl diphosphate: step 1/1.</text>
</comment>
<dbReference type="Pfam" id="PF02401">
    <property type="entry name" value="LYTB"/>
    <property type="match status" value="1"/>
</dbReference>
<proteinExistence type="inferred from homology"/>
<comment type="similarity">
    <text evidence="5">Belongs to the IspH family.</text>
</comment>
<dbReference type="GO" id="GO:0051745">
    <property type="term" value="F:4-hydroxy-3-methylbut-2-enyl diphosphate reductase activity"/>
    <property type="evidence" value="ECO:0007669"/>
    <property type="project" value="UniProtKB-UniRule"/>
</dbReference>
<feature type="binding site" evidence="5">
    <location>
        <position position="40"/>
    </location>
    <ligand>
        <name>dimethylallyl diphosphate</name>
        <dbReference type="ChEBI" id="CHEBI:57623"/>
    </ligand>
</feature>
<keyword evidence="5" id="KW-0414">Isoprene biosynthesis</keyword>
<evidence type="ECO:0000256" key="2">
    <source>
        <dbReference type="ARBA" id="ARBA00022723"/>
    </source>
</evidence>
<keyword evidence="1 5" id="KW-0004">4Fe-4S</keyword>
<comment type="pathway">
    <text evidence="5">Isoprenoid biosynthesis; isopentenyl diphosphate biosynthesis via DXP pathway; isopentenyl diphosphate from 1-deoxy-D-xylulose 5-phosphate: step 6/6.</text>
</comment>
<feature type="binding site" evidence="5">
    <location>
        <position position="128"/>
    </location>
    <ligand>
        <name>isopentenyl diphosphate</name>
        <dbReference type="ChEBI" id="CHEBI:128769"/>
    </ligand>
</feature>
<feature type="active site" description="Proton donor" evidence="5">
    <location>
        <position position="130"/>
    </location>
</feature>
<feature type="binding site" evidence="5">
    <location>
        <position position="223"/>
    </location>
    <ligand>
        <name>(2E)-4-hydroxy-3-methylbut-2-enyl diphosphate</name>
        <dbReference type="ChEBI" id="CHEBI:128753"/>
    </ligand>
</feature>
<feature type="binding site" evidence="5">
    <location>
        <position position="224"/>
    </location>
    <ligand>
        <name>(2E)-4-hydroxy-3-methylbut-2-enyl diphosphate</name>
        <dbReference type="ChEBI" id="CHEBI:128753"/>
    </ligand>
</feature>
<organism evidence="6 7">
    <name type="scientific">Mangrovibacterium marinum</name>
    <dbReference type="NCBI Taxonomy" id="1639118"/>
    <lineage>
        <taxon>Bacteria</taxon>
        <taxon>Pseudomonadati</taxon>
        <taxon>Bacteroidota</taxon>
        <taxon>Bacteroidia</taxon>
        <taxon>Marinilabiliales</taxon>
        <taxon>Prolixibacteraceae</taxon>
        <taxon>Mangrovibacterium</taxon>
    </lineage>
</organism>
<dbReference type="EC" id="1.17.7.4" evidence="5"/>
<feature type="binding site" evidence="5">
    <location>
        <position position="166"/>
    </location>
    <ligand>
        <name>(2E)-4-hydroxy-3-methylbut-2-enyl diphosphate</name>
        <dbReference type="ChEBI" id="CHEBI:128753"/>
    </ligand>
</feature>
<comment type="caution">
    <text evidence="6">The sequence shown here is derived from an EMBL/GenBank/DDBJ whole genome shotgun (WGS) entry which is preliminary data.</text>
</comment>
<sequence>MKVVIDDKSGFCFGVVNAIQKAEQLLRQGTKIYCLGDIVHNQLEVERLQQLGLETIDHKQYFQLSNCKVLLRAHGEPPSTYTYARQNNIELIDGTCPVVLKLQQRVKKAFDDLKPANGQLILLGKKGHAEIIGLNGQTENQAIIIEREEDLAQIDPNKPTLVFSQTTKSLDDFHRLSAEIRNMVRSKTEIKDTICRQVAHRVPRMKEFAAQHDAIIFVSGQKSSNGKALFNICKSINPNSYFISNKEELQSNELRNFQSIGITGATSTPKWQMDEIAELLKQL</sequence>
<evidence type="ECO:0000313" key="6">
    <source>
        <dbReference type="EMBL" id="PTN08811.1"/>
    </source>
</evidence>
<feature type="binding site" evidence="5">
    <location>
        <position position="96"/>
    </location>
    <ligand>
        <name>[4Fe-4S] cluster</name>
        <dbReference type="ChEBI" id="CHEBI:49883"/>
    </ligand>
</feature>
<feature type="binding site" evidence="5">
    <location>
        <position position="267"/>
    </location>
    <ligand>
        <name>(2E)-4-hydroxy-3-methylbut-2-enyl diphosphate</name>
        <dbReference type="ChEBI" id="CHEBI:128753"/>
    </ligand>
</feature>
<dbReference type="GO" id="GO:0016114">
    <property type="term" value="P:terpenoid biosynthetic process"/>
    <property type="evidence" value="ECO:0007669"/>
    <property type="project" value="UniProtKB-UniRule"/>
</dbReference>
<keyword evidence="5" id="KW-0560">Oxidoreductase</keyword>
<dbReference type="NCBIfam" id="TIGR00216">
    <property type="entry name" value="ispH_lytB"/>
    <property type="match status" value="1"/>
</dbReference>
<evidence type="ECO:0000256" key="3">
    <source>
        <dbReference type="ARBA" id="ARBA00023004"/>
    </source>
</evidence>
<feature type="binding site" evidence="5">
    <location>
        <position position="12"/>
    </location>
    <ligand>
        <name>[4Fe-4S] cluster</name>
        <dbReference type="ChEBI" id="CHEBI:49883"/>
    </ligand>
</feature>
<dbReference type="OrthoDB" id="9777362at2"/>
<feature type="binding site" evidence="5">
    <location>
        <position position="40"/>
    </location>
    <ligand>
        <name>(2E)-4-hydroxy-3-methylbut-2-enyl diphosphate</name>
        <dbReference type="ChEBI" id="CHEBI:128753"/>
    </ligand>
</feature>
<feature type="binding site" evidence="5">
    <location>
        <position position="267"/>
    </location>
    <ligand>
        <name>dimethylallyl diphosphate</name>
        <dbReference type="ChEBI" id="CHEBI:57623"/>
    </ligand>
</feature>
<evidence type="ECO:0000256" key="1">
    <source>
        <dbReference type="ARBA" id="ARBA00022485"/>
    </source>
</evidence>
<dbReference type="UniPathway" id="UPA00059">
    <property type="reaction ID" value="UER00105"/>
</dbReference>
<dbReference type="CDD" id="cd13944">
    <property type="entry name" value="lytB_ispH"/>
    <property type="match status" value="1"/>
</dbReference>
<dbReference type="PANTHER" id="PTHR30426:SF0">
    <property type="entry name" value="4-HYDROXY-3-METHYLBUT-2-ENYL DIPHOSPHATE REDUCTASE"/>
    <property type="match status" value="1"/>
</dbReference>
<feature type="binding site" evidence="5">
    <location>
        <position position="225"/>
    </location>
    <ligand>
        <name>isopentenyl diphosphate</name>
        <dbReference type="ChEBI" id="CHEBI:128769"/>
    </ligand>
</feature>
<dbReference type="RefSeq" id="WP_107822198.1">
    <property type="nucleotide sequence ID" value="NZ_OY782574.1"/>
</dbReference>
<dbReference type="AlphaFoldDB" id="A0A2T5C2D1"/>
<dbReference type="HAMAP" id="MF_00191">
    <property type="entry name" value="IspH"/>
    <property type="match status" value="1"/>
</dbReference>
<dbReference type="GO" id="GO:0051539">
    <property type="term" value="F:4 iron, 4 sulfur cluster binding"/>
    <property type="evidence" value="ECO:0007669"/>
    <property type="project" value="UniProtKB-UniRule"/>
</dbReference>
<dbReference type="GO" id="GO:0050992">
    <property type="term" value="P:dimethylallyl diphosphate biosynthetic process"/>
    <property type="evidence" value="ECO:0007669"/>
    <property type="project" value="UniProtKB-UniRule"/>
</dbReference>
<dbReference type="EMBL" id="QAAD01000007">
    <property type="protein sequence ID" value="PTN08811.1"/>
    <property type="molecule type" value="Genomic_DNA"/>
</dbReference>
<feature type="binding site" evidence="5">
    <location>
        <position position="74"/>
    </location>
    <ligand>
        <name>(2E)-4-hydroxy-3-methylbut-2-enyl diphosphate</name>
        <dbReference type="ChEBI" id="CHEBI:128753"/>
    </ligand>
</feature>
<keyword evidence="3 5" id="KW-0408">Iron</keyword>
<feature type="binding site" evidence="5">
    <location>
        <position position="74"/>
    </location>
    <ligand>
        <name>dimethylallyl diphosphate</name>
        <dbReference type="ChEBI" id="CHEBI:57623"/>
    </ligand>
</feature>
<feature type="binding site" evidence="5">
    <location>
        <position position="223"/>
    </location>
    <ligand>
        <name>dimethylallyl diphosphate</name>
        <dbReference type="ChEBI" id="CHEBI:57623"/>
    </ligand>
</feature>
<accession>A0A2T5C2D1</accession>
<evidence type="ECO:0000256" key="5">
    <source>
        <dbReference type="HAMAP-Rule" id="MF_00191"/>
    </source>
</evidence>
<feature type="binding site" evidence="5">
    <location>
        <position position="225"/>
    </location>
    <ligand>
        <name>(2E)-4-hydroxy-3-methylbut-2-enyl diphosphate</name>
        <dbReference type="ChEBI" id="CHEBI:128753"/>
    </ligand>
</feature>
<dbReference type="Proteomes" id="UP000243525">
    <property type="component" value="Unassembled WGS sequence"/>
</dbReference>
<reference evidence="6 7" key="1">
    <citation type="submission" date="2018-04" db="EMBL/GenBank/DDBJ databases">
        <title>Genomic Encyclopedia of Archaeal and Bacterial Type Strains, Phase II (KMG-II): from individual species to whole genera.</title>
        <authorList>
            <person name="Goeker M."/>
        </authorList>
    </citation>
    <scope>NUCLEOTIDE SEQUENCE [LARGE SCALE GENOMIC DNA]</scope>
    <source>
        <strain evidence="6 7">DSM 28823</strain>
    </source>
</reference>
<feature type="binding site" evidence="5">
    <location>
        <position position="224"/>
    </location>
    <ligand>
        <name>dimethylallyl diphosphate</name>
        <dbReference type="ChEBI" id="CHEBI:57623"/>
    </ligand>
</feature>
<keyword evidence="2 5" id="KW-0479">Metal-binding</keyword>
<evidence type="ECO:0000256" key="4">
    <source>
        <dbReference type="ARBA" id="ARBA00023014"/>
    </source>
</evidence>
<dbReference type="GO" id="GO:0019288">
    <property type="term" value="P:isopentenyl diphosphate biosynthetic process, methylerythritol 4-phosphate pathway"/>
    <property type="evidence" value="ECO:0007669"/>
    <property type="project" value="UniProtKB-UniRule"/>
</dbReference>
<feature type="binding site" evidence="5">
    <location>
        <position position="223"/>
    </location>
    <ligand>
        <name>isopentenyl diphosphate</name>
        <dbReference type="ChEBI" id="CHEBI:128769"/>
    </ligand>
</feature>